<dbReference type="OrthoDB" id="2395160at2759"/>
<keyword evidence="1" id="KW-0732">Signal</keyword>
<evidence type="ECO:0000313" key="3">
    <source>
        <dbReference type="EMBL" id="KIM91839.1"/>
    </source>
</evidence>
<evidence type="ECO:0000256" key="1">
    <source>
        <dbReference type="SAM" id="SignalP"/>
    </source>
</evidence>
<protein>
    <submittedName>
        <fullName evidence="3">Polysaccharide lyase family 14 protein</fullName>
    </submittedName>
</protein>
<dbReference type="Pfam" id="PF21294">
    <property type="entry name" value="Polysacc_lyase_14"/>
    <property type="match status" value="1"/>
</dbReference>
<dbReference type="InParanoid" id="A0A0C3GJM2"/>
<dbReference type="EMBL" id="KN832970">
    <property type="protein sequence ID" value="KIM91839.1"/>
    <property type="molecule type" value="Genomic_DNA"/>
</dbReference>
<keyword evidence="3" id="KW-0456">Lyase</keyword>
<dbReference type="HOGENOM" id="CLU_049744_2_0_1"/>
<organism evidence="3 4">
    <name type="scientific">Piloderma croceum (strain F 1598)</name>
    <dbReference type="NCBI Taxonomy" id="765440"/>
    <lineage>
        <taxon>Eukaryota</taxon>
        <taxon>Fungi</taxon>
        <taxon>Dikarya</taxon>
        <taxon>Basidiomycota</taxon>
        <taxon>Agaricomycotina</taxon>
        <taxon>Agaricomycetes</taxon>
        <taxon>Agaricomycetidae</taxon>
        <taxon>Atheliales</taxon>
        <taxon>Atheliaceae</taxon>
        <taxon>Piloderma</taxon>
    </lineage>
</organism>
<dbReference type="GO" id="GO:0016829">
    <property type="term" value="F:lyase activity"/>
    <property type="evidence" value="ECO:0007669"/>
    <property type="project" value="UniProtKB-KW"/>
</dbReference>
<reference evidence="4" key="2">
    <citation type="submission" date="2015-01" db="EMBL/GenBank/DDBJ databases">
        <title>Evolutionary Origins and Diversification of the Mycorrhizal Mutualists.</title>
        <authorList>
            <consortium name="DOE Joint Genome Institute"/>
            <consortium name="Mycorrhizal Genomics Consortium"/>
            <person name="Kohler A."/>
            <person name="Kuo A."/>
            <person name="Nagy L.G."/>
            <person name="Floudas D."/>
            <person name="Copeland A."/>
            <person name="Barry K.W."/>
            <person name="Cichocki N."/>
            <person name="Veneault-Fourrey C."/>
            <person name="LaButti K."/>
            <person name="Lindquist E.A."/>
            <person name="Lipzen A."/>
            <person name="Lundell T."/>
            <person name="Morin E."/>
            <person name="Murat C."/>
            <person name="Riley R."/>
            <person name="Ohm R."/>
            <person name="Sun H."/>
            <person name="Tunlid A."/>
            <person name="Henrissat B."/>
            <person name="Grigoriev I.V."/>
            <person name="Hibbett D.S."/>
            <person name="Martin F."/>
        </authorList>
    </citation>
    <scope>NUCLEOTIDE SEQUENCE [LARGE SCALE GENOMIC DNA]</scope>
    <source>
        <strain evidence="4">F 1598</strain>
    </source>
</reference>
<reference evidence="3 4" key="1">
    <citation type="submission" date="2014-04" db="EMBL/GenBank/DDBJ databases">
        <authorList>
            <consortium name="DOE Joint Genome Institute"/>
            <person name="Kuo A."/>
            <person name="Tarkka M."/>
            <person name="Buscot F."/>
            <person name="Kohler A."/>
            <person name="Nagy L.G."/>
            <person name="Floudas D."/>
            <person name="Copeland A."/>
            <person name="Barry K.W."/>
            <person name="Cichocki N."/>
            <person name="Veneault-Fourrey C."/>
            <person name="LaButti K."/>
            <person name="Lindquist E.A."/>
            <person name="Lipzen A."/>
            <person name="Lundell T."/>
            <person name="Morin E."/>
            <person name="Murat C."/>
            <person name="Sun H."/>
            <person name="Tunlid A."/>
            <person name="Henrissat B."/>
            <person name="Grigoriev I.V."/>
            <person name="Hibbett D.S."/>
            <person name="Martin F."/>
            <person name="Nordberg H.P."/>
            <person name="Cantor M.N."/>
            <person name="Hua S.X."/>
        </authorList>
    </citation>
    <scope>NUCLEOTIDE SEQUENCE [LARGE SCALE GENOMIC DNA]</scope>
    <source>
        <strain evidence="3 4">F 1598</strain>
    </source>
</reference>
<name>A0A0C3GJM2_PILCF</name>
<feature type="signal peptide" evidence="1">
    <location>
        <begin position="1"/>
        <end position="24"/>
    </location>
</feature>
<dbReference type="Gene3D" id="2.60.120.200">
    <property type="match status" value="1"/>
</dbReference>
<dbReference type="AlphaFoldDB" id="A0A0C3GJM2"/>
<dbReference type="Proteomes" id="UP000054166">
    <property type="component" value="Unassembled WGS sequence"/>
</dbReference>
<evidence type="ECO:0000313" key="4">
    <source>
        <dbReference type="Proteomes" id="UP000054166"/>
    </source>
</evidence>
<proteinExistence type="predicted"/>
<gene>
    <name evidence="3" type="ORF">PILCRDRAFT_809816</name>
</gene>
<dbReference type="InterPro" id="IPR048958">
    <property type="entry name" value="Polysacc_lyase_14"/>
</dbReference>
<feature type="domain" description="Polysaccharide lyase 14" evidence="2">
    <location>
        <begin position="101"/>
        <end position="311"/>
    </location>
</feature>
<dbReference type="PANTHER" id="PTHR40124:SF1">
    <property type="entry name" value="DISAGGREGATASE RELATED REPEAT PROTEIN"/>
    <property type="match status" value="1"/>
</dbReference>
<keyword evidence="4" id="KW-1185">Reference proteome</keyword>
<accession>A0A0C3GJM2</accession>
<sequence length="354" mass="37782">MMFLNALLVSLLHVFLSSTSLVRAQGQLTAAEDIATQYSLTTSTSIPFPSATLSSADAANFIQDLSNDWSLSKGKIQNLPNDTDFVPDPFPNSPTPGLAPSNTSGPVLQVTYPAGSLHLNGGTQLYSLWNTSDGSVFNSMLLSYELAFDAGFDWVKGGKLPGLRGGPDPDGCSGGNQPNGSDCFSTRMMWRTDGQGEVYAYIPTPNNLCNDNGIICNDDGFGESIDRGKFSFVAGQWNRITMLVQMNNPPSIANGNLKLYYNDVLAISQVNLQYRSALSVNAGGLYLSTFFGGNDQSWAPPNTTHTYFRNFRLWGSSAASNLTGSTVSAATSTHEVAWLVGIICLALGMGAVGF</sequence>
<dbReference type="PANTHER" id="PTHR40124">
    <property type="match status" value="1"/>
</dbReference>
<dbReference type="STRING" id="765440.A0A0C3GJM2"/>
<feature type="chain" id="PRO_5002164801" evidence="1">
    <location>
        <begin position="25"/>
        <end position="354"/>
    </location>
</feature>
<evidence type="ECO:0000259" key="2">
    <source>
        <dbReference type="Pfam" id="PF21294"/>
    </source>
</evidence>